<comment type="similarity">
    <text evidence="4 9">Belongs to the 1-acyl-sn-glycerol-3-phosphate acyltransferase family.</text>
</comment>
<protein>
    <recommendedName>
        <fullName evidence="6 9">1-acyl-sn-glycerol-3-phosphate acyltransferase</fullName>
        <ecNumber evidence="5 9">2.3.1.51</ecNumber>
    </recommendedName>
</protein>
<dbReference type="CDD" id="cd07989">
    <property type="entry name" value="LPLAT_AGPAT-like"/>
    <property type="match status" value="1"/>
</dbReference>
<keyword evidence="9" id="KW-1208">Phospholipid metabolism</keyword>
<name>A0ABT0L5R4_9GAMM</name>
<keyword evidence="10" id="KW-0812">Transmembrane</keyword>
<evidence type="ECO:0000256" key="10">
    <source>
        <dbReference type="SAM" id="Phobius"/>
    </source>
</evidence>
<dbReference type="InterPro" id="IPR004552">
    <property type="entry name" value="AGP_acyltrans"/>
</dbReference>
<evidence type="ECO:0000256" key="7">
    <source>
        <dbReference type="ARBA" id="ARBA00022679"/>
    </source>
</evidence>
<evidence type="ECO:0000256" key="3">
    <source>
        <dbReference type="ARBA" id="ARBA00005189"/>
    </source>
</evidence>
<comment type="catalytic activity">
    <reaction evidence="1 9">
        <text>a 1-acyl-sn-glycero-3-phosphate + an acyl-CoA = a 1,2-diacyl-sn-glycero-3-phosphate + CoA</text>
        <dbReference type="Rhea" id="RHEA:19709"/>
        <dbReference type="ChEBI" id="CHEBI:57287"/>
        <dbReference type="ChEBI" id="CHEBI:57970"/>
        <dbReference type="ChEBI" id="CHEBI:58342"/>
        <dbReference type="ChEBI" id="CHEBI:58608"/>
        <dbReference type="EC" id="2.3.1.51"/>
    </reaction>
</comment>
<comment type="pathway">
    <text evidence="2">Phospholipid metabolism; CDP-diacylglycerol biosynthesis; CDP-diacylglycerol from sn-glycerol 3-phosphate: step 2/3.</text>
</comment>
<dbReference type="SMART" id="SM00563">
    <property type="entry name" value="PlsC"/>
    <property type="match status" value="1"/>
</dbReference>
<evidence type="ECO:0000259" key="11">
    <source>
        <dbReference type="SMART" id="SM00563"/>
    </source>
</evidence>
<organism evidence="12 13">
    <name type="scientific">Shewanella surugensis</name>
    <dbReference type="NCBI Taxonomy" id="212020"/>
    <lineage>
        <taxon>Bacteria</taxon>
        <taxon>Pseudomonadati</taxon>
        <taxon>Pseudomonadota</taxon>
        <taxon>Gammaproteobacteria</taxon>
        <taxon>Alteromonadales</taxon>
        <taxon>Shewanellaceae</taxon>
        <taxon>Shewanella</taxon>
    </lineage>
</organism>
<evidence type="ECO:0000256" key="6">
    <source>
        <dbReference type="ARBA" id="ARBA00016139"/>
    </source>
</evidence>
<gene>
    <name evidence="12" type="ORF">L2764_00650</name>
</gene>
<comment type="pathway">
    <text evidence="3">Lipid metabolism.</text>
</comment>
<feature type="domain" description="Phospholipid/glycerol acyltransferase" evidence="11">
    <location>
        <begin position="66"/>
        <end position="181"/>
    </location>
</feature>
<comment type="caution">
    <text evidence="12">The sequence shown here is derived from an EMBL/GenBank/DDBJ whole genome shotgun (WGS) entry which is preliminary data.</text>
</comment>
<keyword evidence="10" id="KW-1133">Transmembrane helix</keyword>
<dbReference type="EMBL" id="JAKIKS010000001">
    <property type="protein sequence ID" value="MCL1123028.1"/>
    <property type="molecule type" value="Genomic_DNA"/>
</dbReference>
<keyword evidence="9" id="KW-0443">Lipid metabolism</keyword>
<keyword evidence="7 9" id="KW-0808">Transferase</keyword>
<evidence type="ECO:0000256" key="5">
    <source>
        <dbReference type="ARBA" id="ARBA00013211"/>
    </source>
</evidence>
<dbReference type="SUPFAM" id="SSF69593">
    <property type="entry name" value="Glycerol-3-phosphate (1)-acyltransferase"/>
    <property type="match status" value="1"/>
</dbReference>
<reference evidence="12 13" key="1">
    <citation type="submission" date="2022-01" db="EMBL/GenBank/DDBJ databases">
        <title>Whole genome-based taxonomy of the Shewanellaceae.</title>
        <authorList>
            <person name="Martin-Rodriguez A.J."/>
        </authorList>
    </citation>
    <scope>NUCLEOTIDE SEQUENCE [LARGE SCALE GENOMIC DNA]</scope>
    <source>
        <strain evidence="12 13">DSM 17177</strain>
    </source>
</reference>
<keyword evidence="10" id="KW-0472">Membrane</keyword>
<dbReference type="Proteomes" id="UP001203423">
    <property type="component" value="Unassembled WGS sequence"/>
</dbReference>
<evidence type="ECO:0000313" key="13">
    <source>
        <dbReference type="Proteomes" id="UP001203423"/>
    </source>
</evidence>
<evidence type="ECO:0000256" key="4">
    <source>
        <dbReference type="ARBA" id="ARBA00008655"/>
    </source>
</evidence>
<keyword evidence="9" id="KW-0594">Phospholipid biosynthesis</keyword>
<dbReference type="Pfam" id="PF01553">
    <property type="entry name" value="Acyltransferase"/>
    <property type="match status" value="1"/>
</dbReference>
<dbReference type="PANTHER" id="PTHR10434">
    <property type="entry name" value="1-ACYL-SN-GLYCEROL-3-PHOSPHATE ACYLTRANSFERASE"/>
    <property type="match status" value="1"/>
</dbReference>
<dbReference type="EC" id="2.3.1.51" evidence="5 9"/>
<keyword evidence="13" id="KW-1185">Reference proteome</keyword>
<evidence type="ECO:0000313" key="12">
    <source>
        <dbReference type="EMBL" id="MCL1123028.1"/>
    </source>
</evidence>
<sequence>MLLIFRCLILAIMLLFVFMFGSLVCLVRPRHRNNVHMLAKMFSFAAPVLGIKVIVRNQAKKNDDPCVFLANHQNNFDIFTHTAAVPKGTVSLGKKSIAWMPFIGQIYWLTGNILLDRKNRGKAFDTMAEAAQKIKNKCLSIWMFPEGTRSQGRGLLPFKMGAFYTAISAGVPMVPVLASNQCHIKLNRWNNGVVLIEMMEPITTKGFDKSHVKELSARIHVQMTQKLALLNKEAQALMSKPMINRP</sequence>
<evidence type="ECO:0000256" key="8">
    <source>
        <dbReference type="ARBA" id="ARBA00023315"/>
    </source>
</evidence>
<dbReference type="InterPro" id="IPR002123">
    <property type="entry name" value="Plipid/glycerol_acylTrfase"/>
</dbReference>
<feature type="transmembrane region" description="Helical" evidence="10">
    <location>
        <begin position="7"/>
        <end position="29"/>
    </location>
</feature>
<dbReference type="GO" id="GO:0003841">
    <property type="term" value="F:1-acylglycerol-3-phosphate O-acyltransferase activity"/>
    <property type="evidence" value="ECO:0007669"/>
    <property type="project" value="UniProtKB-EC"/>
</dbReference>
<feature type="transmembrane region" description="Helical" evidence="10">
    <location>
        <begin position="35"/>
        <end position="55"/>
    </location>
</feature>
<keyword evidence="9" id="KW-0444">Lipid biosynthesis</keyword>
<accession>A0ABT0L5R4</accession>
<comment type="domain">
    <text evidence="9">The HXXXXD motif is essential for acyltransferase activity and may constitute the binding site for the phosphate moiety of the glycerol-3-phosphate.</text>
</comment>
<evidence type="ECO:0000256" key="2">
    <source>
        <dbReference type="ARBA" id="ARBA00004728"/>
    </source>
</evidence>
<dbReference type="RefSeq" id="WP_248938310.1">
    <property type="nucleotide sequence ID" value="NZ_JAKIKS010000001.1"/>
</dbReference>
<evidence type="ECO:0000256" key="1">
    <source>
        <dbReference type="ARBA" id="ARBA00001141"/>
    </source>
</evidence>
<dbReference type="NCBIfam" id="TIGR00530">
    <property type="entry name" value="AGP_acyltrn"/>
    <property type="match status" value="1"/>
</dbReference>
<keyword evidence="8 9" id="KW-0012">Acyltransferase</keyword>
<proteinExistence type="inferred from homology"/>
<dbReference type="PANTHER" id="PTHR10434:SF11">
    <property type="entry name" value="1-ACYL-SN-GLYCEROL-3-PHOSPHATE ACYLTRANSFERASE"/>
    <property type="match status" value="1"/>
</dbReference>
<evidence type="ECO:0000256" key="9">
    <source>
        <dbReference type="RuleBase" id="RU361267"/>
    </source>
</evidence>